<proteinExistence type="predicted"/>
<dbReference type="EMBL" id="BMMV01000040">
    <property type="protein sequence ID" value="GGK30212.1"/>
    <property type="molecule type" value="Genomic_DNA"/>
</dbReference>
<reference evidence="2" key="1">
    <citation type="journal article" date="2019" name="Int. J. Syst. Evol. Microbiol.">
        <title>The Global Catalogue of Microorganisms (GCM) 10K type strain sequencing project: providing services to taxonomists for standard genome sequencing and annotation.</title>
        <authorList>
            <consortium name="The Broad Institute Genomics Platform"/>
            <consortium name="The Broad Institute Genome Sequencing Center for Infectious Disease"/>
            <person name="Wu L."/>
            <person name="Ma J."/>
        </authorList>
    </citation>
    <scope>NUCLEOTIDE SEQUENCE [LARGE SCALE GENOMIC DNA]</scope>
    <source>
        <strain evidence="2">CGMCC 4.7275</strain>
    </source>
</reference>
<sequence length="122" mass="13474">MDRRHAARECCLQGDDLRAVPGKGGAGAVDKLVRNHRPQLSEWYDALDHSLESVVQAAPDLPEWAVSVAKGELLDWHRTREYLTSAVLDYHHGDTGSRPETVFGNLRYHFSAGASVELVPGL</sequence>
<dbReference type="Proteomes" id="UP000660265">
    <property type="component" value="Unassembled WGS sequence"/>
</dbReference>
<comment type="caution">
    <text evidence="1">The sequence shown here is derived from an EMBL/GenBank/DDBJ whole genome shotgun (WGS) entry which is preliminary data.</text>
</comment>
<dbReference type="RefSeq" id="WP_189111837.1">
    <property type="nucleotide sequence ID" value="NZ_BMMV01000040.1"/>
</dbReference>
<protein>
    <submittedName>
        <fullName evidence="1">Uncharacterized protein</fullName>
    </submittedName>
</protein>
<keyword evidence="2" id="KW-1185">Reference proteome</keyword>
<gene>
    <name evidence="1" type="ORF">GCM10011583_72620</name>
</gene>
<evidence type="ECO:0000313" key="2">
    <source>
        <dbReference type="Proteomes" id="UP000660265"/>
    </source>
</evidence>
<evidence type="ECO:0000313" key="1">
    <source>
        <dbReference type="EMBL" id="GGK30212.1"/>
    </source>
</evidence>
<organism evidence="1 2">
    <name type="scientific">Streptomyces camponoticapitis</name>
    <dbReference type="NCBI Taxonomy" id="1616125"/>
    <lineage>
        <taxon>Bacteria</taxon>
        <taxon>Bacillati</taxon>
        <taxon>Actinomycetota</taxon>
        <taxon>Actinomycetes</taxon>
        <taxon>Kitasatosporales</taxon>
        <taxon>Streptomycetaceae</taxon>
        <taxon>Streptomyces</taxon>
    </lineage>
</organism>
<accession>A0ABQ2F0P6</accession>
<name>A0ABQ2F0P6_9ACTN</name>